<protein>
    <recommendedName>
        <fullName evidence="4">WRKY transcription factor 19</fullName>
    </recommendedName>
</protein>
<dbReference type="PANTHER" id="PTHR31827:SF1">
    <property type="entry name" value="EMB|CAB89363.1"/>
    <property type="match status" value="1"/>
</dbReference>
<dbReference type="GeneID" id="19950950"/>
<dbReference type="VEuPathDB" id="FungiDB:SDRG_10223"/>
<dbReference type="AlphaFoldDB" id="T0Q2H6"/>
<dbReference type="Proteomes" id="UP000030762">
    <property type="component" value="Unassembled WGS sequence"/>
</dbReference>
<name>T0Q2H6_SAPDV</name>
<evidence type="ECO:0000256" key="1">
    <source>
        <dbReference type="SAM" id="MobiDB-lite"/>
    </source>
</evidence>
<accession>T0Q2H6</accession>
<dbReference type="STRING" id="1156394.T0Q2H6"/>
<feature type="region of interest" description="Disordered" evidence="1">
    <location>
        <begin position="134"/>
        <end position="154"/>
    </location>
</feature>
<feature type="compositionally biased region" description="Low complexity" evidence="1">
    <location>
        <begin position="141"/>
        <end position="154"/>
    </location>
</feature>
<reference evidence="2 3" key="1">
    <citation type="submission" date="2012-04" db="EMBL/GenBank/DDBJ databases">
        <title>The Genome Sequence of Saprolegnia declina VS20.</title>
        <authorList>
            <consortium name="The Broad Institute Genome Sequencing Platform"/>
            <person name="Russ C."/>
            <person name="Nusbaum C."/>
            <person name="Tyler B."/>
            <person name="van West P."/>
            <person name="Dieguez-Uribeondo J."/>
            <person name="de Bruijn I."/>
            <person name="Tripathy S."/>
            <person name="Jiang R."/>
            <person name="Young S.K."/>
            <person name="Zeng Q."/>
            <person name="Gargeya S."/>
            <person name="Fitzgerald M."/>
            <person name="Haas B."/>
            <person name="Abouelleil A."/>
            <person name="Alvarado L."/>
            <person name="Arachchi H.M."/>
            <person name="Berlin A."/>
            <person name="Chapman S.B."/>
            <person name="Goldberg J."/>
            <person name="Griggs A."/>
            <person name="Gujja S."/>
            <person name="Hansen M."/>
            <person name="Howarth C."/>
            <person name="Imamovic A."/>
            <person name="Larimer J."/>
            <person name="McCowen C."/>
            <person name="Montmayeur A."/>
            <person name="Murphy C."/>
            <person name="Neiman D."/>
            <person name="Pearson M."/>
            <person name="Priest M."/>
            <person name="Roberts A."/>
            <person name="Saif S."/>
            <person name="Shea T."/>
            <person name="Sisk P."/>
            <person name="Sykes S."/>
            <person name="Wortman J."/>
            <person name="Nusbaum C."/>
            <person name="Birren B."/>
        </authorList>
    </citation>
    <scope>NUCLEOTIDE SEQUENCE [LARGE SCALE GENOMIC DNA]</scope>
    <source>
        <strain evidence="2 3">VS20</strain>
    </source>
</reference>
<sequence length="197" mass="21065">MLDLHTATLLKRGATVACIFNECTKEAVYGSTKCSFHKRRKRCSVLNCSNQAYARDLCVRHGGKRKCAHPMCSTAAHGGPYCVTHGGASGKRLCSIEGCPKQAHAHRRCVRHGGGRLCTVDGCAHYARGRGVCRSHGAKPSSSCSSPISVSSGDDSDTVSVKAELLLDLDVSATADFLHSVVDDSFLRDLHTIAEMC</sequence>
<dbReference type="InParanoid" id="T0Q2H6"/>
<gene>
    <name evidence="2" type="ORF">SDRG_10223</name>
</gene>
<evidence type="ECO:0000313" key="3">
    <source>
        <dbReference type="Proteomes" id="UP000030762"/>
    </source>
</evidence>
<organism evidence="2 3">
    <name type="scientific">Saprolegnia diclina (strain VS20)</name>
    <dbReference type="NCBI Taxonomy" id="1156394"/>
    <lineage>
        <taxon>Eukaryota</taxon>
        <taxon>Sar</taxon>
        <taxon>Stramenopiles</taxon>
        <taxon>Oomycota</taxon>
        <taxon>Saprolegniomycetes</taxon>
        <taxon>Saprolegniales</taxon>
        <taxon>Saprolegniaceae</taxon>
        <taxon>Saprolegnia</taxon>
    </lineage>
</organism>
<proteinExistence type="predicted"/>
<evidence type="ECO:0008006" key="4">
    <source>
        <dbReference type="Google" id="ProtNLM"/>
    </source>
</evidence>
<dbReference type="PANTHER" id="PTHR31827">
    <property type="entry name" value="EMB|CAB89363.1"/>
    <property type="match status" value="1"/>
</dbReference>
<dbReference type="RefSeq" id="XP_008614426.1">
    <property type="nucleotide sequence ID" value="XM_008616204.1"/>
</dbReference>
<keyword evidence="3" id="KW-1185">Reference proteome</keyword>
<dbReference type="OMA" id="ACIFNEC"/>
<dbReference type="OrthoDB" id="47862at2759"/>
<dbReference type="EMBL" id="JH767165">
    <property type="protein sequence ID" value="EQC32024.1"/>
    <property type="molecule type" value="Genomic_DNA"/>
</dbReference>
<evidence type="ECO:0000313" key="2">
    <source>
        <dbReference type="EMBL" id="EQC32024.1"/>
    </source>
</evidence>